<evidence type="ECO:0000256" key="1">
    <source>
        <dbReference type="SAM" id="SignalP"/>
    </source>
</evidence>
<evidence type="ECO:0000313" key="2">
    <source>
        <dbReference type="EMBL" id="KAK3201826.1"/>
    </source>
</evidence>
<evidence type="ECO:0000313" key="3">
    <source>
        <dbReference type="Proteomes" id="UP001280581"/>
    </source>
</evidence>
<reference evidence="2 3" key="1">
    <citation type="submission" date="2021-02" db="EMBL/GenBank/DDBJ databases">
        <title>Genome assembly of Pseudopithomyces chartarum.</title>
        <authorList>
            <person name="Jauregui R."/>
            <person name="Singh J."/>
            <person name="Voisey C."/>
        </authorList>
    </citation>
    <scope>NUCLEOTIDE SEQUENCE [LARGE SCALE GENOMIC DNA]</scope>
    <source>
        <strain evidence="2 3">AGR01</strain>
    </source>
</reference>
<keyword evidence="3" id="KW-1185">Reference proteome</keyword>
<name>A0AAN6LTD8_9PLEO</name>
<accession>A0AAN6LTD8</accession>
<protein>
    <submittedName>
        <fullName evidence="2">Uncharacterized protein</fullName>
    </submittedName>
</protein>
<sequence length="132" mass="14146">MRSSFSLFAAALFARISLAERDLIFPVVHMGDAGADDDEFADFHAQVMHVNGDVTTYSVGCATEPCAGWANLPDFTYTMAIGPSTVDFVYTDGPQGVGVLEHSEGDIESFGWDGGGEYDDGGGGEVYEWECK</sequence>
<dbReference type="AlphaFoldDB" id="A0AAN6LTD8"/>
<proteinExistence type="predicted"/>
<dbReference type="EMBL" id="WVTA01000015">
    <property type="protein sequence ID" value="KAK3201826.1"/>
    <property type="molecule type" value="Genomic_DNA"/>
</dbReference>
<feature type="signal peptide" evidence="1">
    <location>
        <begin position="1"/>
        <end position="19"/>
    </location>
</feature>
<feature type="chain" id="PRO_5042911310" evidence="1">
    <location>
        <begin position="20"/>
        <end position="132"/>
    </location>
</feature>
<organism evidence="2 3">
    <name type="scientific">Pseudopithomyces chartarum</name>
    <dbReference type="NCBI Taxonomy" id="1892770"/>
    <lineage>
        <taxon>Eukaryota</taxon>
        <taxon>Fungi</taxon>
        <taxon>Dikarya</taxon>
        <taxon>Ascomycota</taxon>
        <taxon>Pezizomycotina</taxon>
        <taxon>Dothideomycetes</taxon>
        <taxon>Pleosporomycetidae</taxon>
        <taxon>Pleosporales</taxon>
        <taxon>Massarineae</taxon>
        <taxon>Didymosphaeriaceae</taxon>
        <taxon>Pseudopithomyces</taxon>
    </lineage>
</organism>
<gene>
    <name evidence="2" type="ORF">GRF29_164g806539</name>
</gene>
<comment type="caution">
    <text evidence="2">The sequence shown here is derived from an EMBL/GenBank/DDBJ whole genome shotgun (WGS) entry which is preliminary data.</text>
</comment>
<keyword evidence="1" id="KW-0732">Signal</keyword>
<dbReference type="Proteomes" id="UP001280581">
    <property type="component" value="Unassembled WGS sequence"/>
</dbReference>